<gene>
    <name evidence="1" type="ORF">T11_9476</name>
</gene>
<accession>A0A0V1HKW8</accession>
<sequence length="90" mass="9712">MDPFESSRAGLWWQYARMTLTPRKLPPCCPAVGESSTRSTYLPPAVSILLAIPSWPGVSDQAIHCPVHPPAVFRRVAGGNHVCNGPGCRS</sequence>
<dbReference type="EMBL" id="JYDP01000050">
    <property type="protein sequence ID" value="KRZ11387.1"/>
    <property type="molecule type" value="Genomic_DNA"/>
</dbReference>
<dbReference type="Proteomes" id="UP000055024">
    <property type="component" value="Unassembled WGS sequence"/>
</dbReference>
<name>A0A0V1HKW8_9BILA</name>
<reference evidence="1 2" key="1">
    <citation type="submission" date="2015-01" db="EMBL/GenBank/DDBJ databases">
        <title>Evolution of Trichinella species and genotypes.</title>
        <authorList>
            <person name="Korhonen P.K."/>
            <person name="Edoardo P."/>
            <person name="Giuseppe L.R."/>
            <person name="Gasser R.B."/>
        </authorList>
    </citation>
    <scope>NUCLEOTIDE SEQUENCE [LARGE SCALE GENOMIC DNA]</scope>
    <source>
        <strain evidence="1">ISS1029</strain>
    </source>
</reference>
<proteinExistence type="predicted"/>
<comment type="caution">
    <text evidence="1">The sequence shown here is derived from an EMBL/GenBank/DDBJ whole genome shotgun (WGS) entry which is preliminary data.</text>
</comment>
<evidence type="ECO:0000313" key="1">
    <source>
        <dbReference type="EMBL" id="KRZ11387.1"/>
    </source>
</evidence>
<protein>
    <submittedName>
        <fullName evidence="1">Uncharacterized protein</fullName>
    </submittedName>
</protein>
<dbReference type="AlphaFoldDB" id="A0A0V1HKW8"/>
<organism evidence="1 2">
    <name type="scientific">Trichinella zimbabwensis</name>
    <dbReference type="NCBI Taxonomy" id="268475"/>
    <lineage>
        <taxon>Eukaryota</taxon>
        <taxon>Metazoa</taxon>
        <taxon>Ecdysozoa</taxon>
        <taxon>Nematoda</taxon>
        <taxon>Enoplea</taxon>
        <taxon>Dorylaimia</taxon>
        <taxon>Trichinellida</taxon>
        <taxon>Trichinellidae</taxon>
        <taxon>Trichinella</taxon>
    </lineage>
</organism>
<dbReference type="OrthoDB" id="10546851at2759"/>
<keyword evidence="2" id="KW-1185">Reference proteome</keyword>
<evidence type="ECO:0000313" key="2">
    <source>
        <dbReference type="Proteomes" id="UP000055024"/>
    </source>
</evidence>